<reference evidence="2" key="1">
    <citation type="submission" date="2020-05" db="EMBL/GenBank/DDBJ databases">
        <authorList>
            <person name="Chiriac C."/>
            <person name="Salcher M."/>
            <person name="Ghai R."/>
            <person name="Kavagutti S V."/>
        </authorList>
    </citation>
    <scope>NUCLEOTIDE SEQUENCE</scope>
</reference>
<dbReference type="Pfam" id="PF01136">
    <property type="entry name" value="Peptidase_U32"/>
    <property type="match status" value="1"/>
</dbReference>
<feature type="region of interest" description="Disordered" evidence="1">
    <location>
        <begin position="1"/>
        <end position="25"/>
    </location>
</feature>
<dbReference type="InterPro" id="IPR001539">
    <property type="entry name" value="Peptidase_U32"/>
</dbReference>
<dbReference type="EMBL" id="CAEZTV010000015">
    <property type="protein sequence ID" value="CAB4575190.1"/>
    <property type="molecule type" value="Genomic_DNA"/>
</dbReference>
<protein>
    <submittedName>
        <fullName evidence="2">Unannotated protein</fullName>
    </submittedName>
</protein>
<dbReference type="AlphaFoldDB" id="A0A6J6EF25"/>
<gene>
    <name evidence="2" type="ORF">UFOPK1747_00207</name>
</gene>
<proteinExistence type="predicted"/>
<accession>A0A6J6EF25</accession>
<evidence type="ECO:0000256" key="1">
    <source>
        <dbReference type="SAM" id="MobiDB-lite"/>
    </source>
</evidence>
<organism evidence="2">
    <name type="scientific">freshwater metagenome</name>
    <dbReference type="NCBI Taxonomy" id="449393"/>
    <lineage>
        <taxon>unclassified sequences</taxon>
        <taxon>metagenomes</taxon>
        <taxon>ecological metagenomes</taxon>
    </lineage>
</organism>
<feature type="compositionally biased region" description="Polar residues" evidence="1">
    <location>
        <begin position="8"/>
        <end position="17"/>
    </location>
</feature>
<name>A0A6J6EF25_9ZZZZ</name>
<sequence>MAIKKLVTKTTSNSKWPSTRDAAGPMKRSIGILNKQQIQSQDADGLPESAKRFADGSRDKIEIPSVEGPAAFKTVLEEAKKHKLIIHRISQGSGIMMQTDDEIKQMVAMGKKEKIEVCLFVGPRASWDIGKQVSASAGVIASPTLRGTDQLRFALEDVIHGVNLGLRSVLVGDLGLLKVLGEAKRKGDLPKDLVLKTSVAMICNNAATAALLEDLGASTLNLATDLSLQQIAAIRAQVDLPLDVYVEGPDDFGGAVRHYEAPDLVRIGAPIYLKFTIRNSPGLYPSGAHIQGLVESSARERVRRAAISKAIIDRYGFKK</sequence>
<evidence type="ECO:0000313" key="2">
    <source>
        <dbReference type="EMBL" id="CAB4575190.1"/>
    </source>
</evidence>